<dbReference type="InterPro" id="IPR015813">
    <property type="entry name" value="Pyrv/PenolPyrv_kinase-like_dom"/>
</dbReference>
<evidence type="ECO:0000256" key="1">
    <source>
        <dbReference type="ARBA" id="ARBA00001946"/>
    </source>
</evidence>
<reference evidence="7 8" key="1">
    <citation type="submission" date="2018-03" db="EMBL/GenBank/DDBJ databases">
        <title>Marinobacter brunus sp. nov., a marine bacterium of Gamma-proteobacteria isolated from the surface seawater of the South China Sea.</title>
        <authorList>
            <person name="Cheng H."/>
            <person name="Wu Y.-H."/>
            <person name="Xamxidin M."/>
            <person name="Xu X.-W."/>
        </authorList>
    </citation>
    <scope>NUCLEOTIDE SEQUENCE [LARGE SCALE GENOMIC DNA]</scope>
    <source>
        <strain evidence="7 8">NH169-3</strain>
    </source>
</reference>
<dbReference type="PANTHER" id="PTHR32308">
    <property type="entry name" value="LYASE BETA SUBUNIT, PUTATIVE (AFU_ORTHOLOGUE AFUA_4G13030)-RELATED"/>
    <property type="match status" value="1"/>
</dbReference>
<dbReference type="PANTHER" id="PTHR32308:SF10">
    <property type="entry name" value="CITRATE LYASE SUBUNIT BETA"/>
    <property type="match status" value="1"/>
</dbReference>
<evidence type="ECO:0000256" key="3">
    <source>
        <dbReference type="ARBA" id="ARBA00022842"/>
    </source>
</evidence>
<dbReference type="GO" id="GO:0000287">
    <property type="term" value="F:magnesium ion binding"/>
    <property type="evidence" value="ECO:0007669"/>
    <property type="project" value="TreeGrafter"/>
</dbReference>
<evidence type="ECO:0000259" key="6">
    <source>
        <dbReference type="Pfam" id="PF03328"/>
    </source>
</evidence>
<feature type="domain" description="HpcH/HpaI aldolase/citrate lyase" evidence="6">
    <location>
        <begin position="8"/>
        <end position="214"/>
    </location>
</feature>
<dbReference type="InterPro" id="IPR005000">
    <property type="entry name" value="Aldolase/citrate-lyase_domain"/>
</dbReference>
<dbReference type="OrthoDB" id="6831788at2"/>
<evidence type="ECO:0000256" key="5">
    <source>
        <dbReference type="PIRSR" id="PIRSR015582-2"/>
    </source>
</evidence>
<protein>
    <submittedName>
        <fullName evidence="7">CoA ester lyase</fullName>
    </submittedName>
</protein>
<dbReference type="InterPro" id="IPR040442">
    <property type="entry name" value="Pyrv_kinase-like_dom_sf"/>
</dbReference>
<evidence type="ECO:0000256" key="2">
    <source>
        <dbReference type="ARBA" id="ARBA00022723"/>
    </source>
</evidence>
<evidence type="ECO:0000313" key="8">
    <source>
        <dbReference type="Proteomes" id="UP000239866"/>
    </source>
</evidence>
<proteinExistence type="predicted"/>
<feature type="binding site" evidence="5">
    <location>
        <position position="143"/>
    </location>
    <ligand>
        <name>Mg(2+)</name>
        <dbReference type="ChEBI" id="CHEBI:18420"/>
    </ligand>
</feature>
<keyword evidence="8" id="KW-1185">Reference proteome</keyword>
<dbReference type="GO" id="GO:0016829">
    <property type="term" value="F:lyase activity"/>
    <property type="evidence" value="ECO:0007669"/>
    <property type="project" value="UniProtKB-KW"/>
</dbReference>
<organism evidence="7 8">
    <name type="scientific">Marinobacter fuscus</name>
    <dbReference type="NCBI Taxonomy" id="2109942"/>
    <lineage>
        <taxon>Bacteria</taxon>
        <taxon>Pseudomonadati</taxon>
        <taxon>Pseudomonadota</taxon>
        <taxon>Gammaproteobacteria</taxon>
        <taxon>Pseudomonadales</taxon>
        <taxon>Marinobacteraceae</taxon>
        <taxon>Marinobacter</taxon>
    </lineage>
</organism>
<gene>
    <name evidence="7" type="ORF">C7H09_04910</name>
</gene>
<dbReference type="GO" id="GO:0006107">
    <property type="term" value="P:oxaloacetate metabolic process"/>
    <property type="evidence" value="ECO:0007669"/>
    <property type="project" value="TreeGrafter"/>
</dbReference>
<dbReference type="PIRSF" id="PIRSF015582">
    <property type="entry name" value="Cit_lyase_B"/>
    <property type="match status" value="1"/>
</dbReference>
<evidence type="ECO:0000256" key="4">
    <source>
        <dbReference type="PIRSR" id="PIRSR015582-1"/>
    </source>
</evidence>
<dbReference type="EMBL" id="PXNP01000019">
    <property type="protein sequence ID" value="PSF11901.1"/>
    <property type="molecule type" value="Genomic_DNA"/>
</dbReference>
<keyword evidence="2 5" id="KW-0479">Metal-binding</keyword>
<feature type="binding site" evidence="4">
    <location>
        <position position="66"/>
    </location>
    <ligand>
        <name>substrate</name>
    </ligand>
</feature>
<feature type="binding site" evidence="4">
    <location>
        <position position="117"/>
    </location>
    <ligand>
        <name>substrate</name>
    </ligand>
</feature>
<sequence length="271" mass="28558">MTANDLTTMLFVPATKPERIPKAVASGAAAVIVDLEDAVPAGAKEEARAALDAFLATHRESAVFVRVNARGTAEFSADLDLCRKHENVAGIVLPKAESAADIVSATEAGKPVIPLIETALGIRSVNEIAAARGVERLSYGGLDLSDDLGIEGDTEGAQVILDHCRYQLLIASRVAGLPAPIETVFPVFDDPDAVTRRARRVRNMGFAGMLCIHPKQVGPVQTGFAPTQEQVAWAERVIIAAESAEGAFKVDGQMVDAPVIAMARSILARVA</sequence>
<dbReference type="Pfam" id="PF03328">
    <property type="entry name" value="HpcH_HpaI"/>
    <property type="match status" value="1"/>
</dbReference>
<dbReference type="Proteomes" id="UP000239866">
    <property type="component" value="Unassembled WGS sequence"/>
</dbReference>
<feature type="binding site" evidence="5">
    <location>
        <position position="117"/>
    </location>
    <ligand>
        <name>Mg(2+)</name>
        <dbReference type="ChEBI" id="CHEBI:18420"/>
    </ligand>
</feature>
<comment type="caution">
    <text evidence="7">The sequence shown here is derived from an EMBL/GenBank/DDBJ whole genome shotgun (WGS) entry which is preliminary data.</text>
</comment>
<dbReference type="AlphaFoldDB" id="A0A2T1KP24"/>
<accession>A0A2T1KP24</accession>
<dbReference type="InterPro" id="IPR011206">
    <property type="entry name" value="Citrate_lyase_beta/mcl1/mcl2"/>
</dbReference>
<keyword evidence="7" id="KW-0456">Lyase</keyword>
<keyword evidence="3 5" id="KW-0460">Magnesium</keyword>
<evidence type="ECO:0000313" key="7">
    <source>
        <dbReference type="EMBL" id="PSF11901.1"/>
    </source>
</evidence>
<dbReference type="RefSeq" id="WP_106761496.1">
    <property type="nucleotide sequence ID" value="NZ_PXNP01000019.1"/>
</dbReference>
<dbReference type="SUPFAM" id="SSF51621">
    <property type="entry name" value="Phosphoenolpyruvate/pyruvate domain"/>
    <property type="match status" value="1"/>
</dbReference>
<name>A0A2T1KP24_9GAMM</name>
<comment type="cofactor">
    <cofactor evidence="1">
        <name>Mg(2+)</name>
        <dbReference type="ChEBI" id="CHEBI:18420"/>
    </cofactor>
</comment>
<dbReference type="Gene3D" id="3.20.20.60">
    <property type="entry name" value="Phosphoenolpyruvate-binding domains"/>
    <property type="match status" value="1"/>
</dbReference>